<dbReference type="Pfam" id="PF02176">
    <property type="entry name" value="zf-TRAF"/>
    <property type="match status" value="1"/>
</dbReference>
<comment type="caution">
    <text evidence="11">The sequence shown here is derived from an EMBL/GenBank/DDBJ whole genome shotgun (WGS) entry which is preliminary data.</text>
</comment>
<dbReference type="PROSITE" id="PS00518">
    <property type="entry name" value="ZF_RING_1"/>
    <property type="match status" value="1"/>
</dbReference>
<evidence type="ECO:0000313" key="11">
    <source>
        <dbReference type="EMBL" id="CAF4101524.1"/>
    </source>
</evidence>
<keyword evidence="6 7" id="KW-0862">Zinc</keyword>
<dbReference type="GO" id="GO:0005737">
    <property type="term" value="C:cytoplasm"/>
    <property type="evidence" value="ECO:0007669"/>
    <property type="project" value="UniProtKB-SubCell"/>
</dbReference>
<feature type="domain" description="TRAF-type" evidence="10">
    <location>
        <begin position="109"/>
        <end position="163"/>
    </location>
</feature>
<comment type="subcellular location">
    <subcellularLocation>
        <location evidence="1">Cytoplasm</location>
    </subcellularLocation>
</comment>
<dbReference type="InterPro" id="IPR013083">
    <property type="entry name" value="Znf_RING/FYVE/PHD"/>
</dbReference>
<gene>
    <name evidence="11" type="ORF">OTI717_LOCUS34146</name>
</gene>
<dbReference type="InterPro" id="IPR001293">
    <property type="entry name" value="Znf_TRAF"/>
</dbReference>
<dbReference type="InterPro" id="IPR002083">
    <property type="entry name" value="MATH/TRAF_dom"/>
</dbReference>
<dbReference type="InterPro" id="IPR001841">
    <property type="entry name" value="Znf_RING"/>
</dbReference>
<reference evidence="11" key="1">
    <citation type="submission" date="2021-02" db="EMBL/GenBank/DDBJ databases">
        <authorList>
            <person name="Nowell W R."/>
        </authorList>
    </citation>
    <scope>NUCLEOTIDE SEQUENCE</scope>
</reference>
<evidence type="ECO:0000256" key="7">
    <source>
        <dbReference type="PROSITE-ProRule" id="PRU00207"/>
    </source>
</evidence>
<dbReference type="SUPFAM" id="SSF49599">
    <property type="entry name" value="TRAF domain-like"/>
    <property type="match status" value="1"/>
</dbReference>
<evidence type="ECO:0000256" key="5">
    <source>
        <dbReference type="ARBA" id="ARBA00022771"/>
    </source>
</evidence>
<dbReference type="Proteomes" id="UP000663823">
    <property type="component" value="Unassembled WGS sequence"/>
</dbReference>
<dbReference type="InterPro" id="IPR008974">
    <property type="entry name" value="TRAF-like"/>
</dbReference>
<dbReference type="GO" id="GO:0008270">
    <property type="term" value="F:zinc ion binding"/>
    <property type="evidence" value="ECO:0007669"/>
    <property type="project" value="UniProtKB-KW"/>
</dbReference>
<dbReference type="Gene3D" id="3.30.40.10">
    <property type="entry name" value="Zinc/RING finger domain, C3HC4 (zinc finger)"/>
    <property type="match status" value="2"/>
</dbReference>
<dbReference type="EMBL" id="CAJOAX010011872">
    <property type="protein sequence ID" value="CAF4101524.1"/>
    <property type="molecule type" value="Genomic_DNA"/>
</dbReference>
<dbReference type="Gene3D" id="2.60.210.10">
    <property type="entry name" value="Apoptosis, Tumor Necrosis Factor Receptor Associated Protein 2, Chain A"/>
    <property type="match status" value="1"/>
</dbReference>
<evidence type="ECO:0000256" key="1">
    <source>
        <dbReference type="ARBA" id="ARBA00004496"/>
    </source>
</evidence>
<evidence type="ECO:0000256" key="6">
    <source>
        <dbReference type="ARBA" id="ARBA00022833"/>
    </source>
</evidence>
<dbReference type="SUPFAM" id="SSF57850">
    <property type="entry name" value="RING/U-box"/>
    <property type="match status" value="1"/>
</dbReference>
<organism evidence="11 12">
    <name type="scientific">Rotaria sordida</name>
    <dbReference type="NCBI Taxonomy" id="392033"/>
    <lineage>
        <taxon>Eukaryota</taxon>
        <taxon>Metazoa</taxon>
        <taxon>Spiralia</taxon>
        <taxon>Gnathifera</taxon>
        <taxon>Rotifera</taxon>
        <taxon>Eurotatoria</taxon>
        <taxon>Bdelloidea</taxon>
        <taxon>Philodinida</taxon>
        <taxon>Philodinidae</taxon>
        <taxon>Rotaria</taxon>
    </lineage>
</organism>
<feature type="zinc finger region" description="TRAF-type" evidence="7">
    <location>
        <begin position="109"/>
        <end position="163"/>
    </location>
</feature>
<evidence type="ECO:0008006" key="13">
    <source>
        <dbReference type="Google" id="ProtNLM"/>
    </source>
</evidence>
<sequence>VSGMNRFLLDSILSKIEDHLICSFCHYVLIEPKKISCGHRYCFSCLEKVKKTKQPSICVVNDCGQIIMNDEICFDFDIVNDLVHLRNIACLNQSHGCLWIGNYLSYTIHLQMCTFEHFQCQYCSISFTDRLLYKQHNRTCRKALVSCPYKKFGCNVEIHQEALDYHILMSSVKHLQLVNNFISSFENQSLTTCLQSLSTFSHITSTTENSNIQLLEKEVVEQAKIIEELHLEEKFLHSNNNKFEQITRNLYEKFNVESSEDELNETRKEYALSSLFNSNNKTYLWYTDHIEELLKNTKQPSEPLCITSPSFNSSIYDYKVILKLYLNSDQIAENTHLSLDVIVMCDNNDSLIKWPFYYEIILCLFDTSCKNEHVIHILTTPDIDNQFNQKSQKNENLNFTISKFCPLWKLFHKEFGYSDHDALSIMALVNIDFDKIAIRQSDN</sequence>
<keyword evidence="3 7" id="KW-0479">Metal-binding</keyword>
<accession>A0A819UYV5</accession>
<evidence type="ECO:0000256" key="4">
    <source>
        <dbReference type="ARBA" id="ARBA00022737"/>
    </source>
</evidence>
<dbReference type="PROSITE" id="PS50145">
    <property type="entry name" value="ZF_TRAF"/>
    <property type="match status" value="1"/>
</dbReference>
<dbReference type="GO" id="GO:0043122">
    <property type="term" value="P:regulation of canonical NF-kappaB signal transduction"/>
    <property type="evidence" value="ECO:0007669"/>
    <property type="project" value="TreeGrafter"/>
</dbReference>
<evidence type="ECO:0000256" key="3">
    <source>
        <dbReference type="ARBA" id="ARBA00022723"/>
    </source>
</evidence>
<dbReference type="PROSITE" id="PS50089">
    <property type="entry name" value="ZF_RING_2"/>
    <property type="match status" value="1"/>
</dbReference>
<protein>
    <recommendedName>
        <fullName evidence="13">TNF receptor-associated factor 6</fullName>
    </recommendedName>
</protein>
<proteinExistence type="predicted"/>
<dbReference type="InterPro" id="IPR049342">
    <property type="entry name" value="TRAF1-6_MATH_dom"/>
</dbReference>
<dbReference type="InterPro" id="IPR017907">
    <property type="entry name" value="Znf_RING_CS"/>
</dbReference>
<evidence type="ECO:0000259" key="10">
    <source>
        <dbReference type="PROSITE" id="PS50145"/>
    </source>
</evidence>
<dbReference type="PANTHER" id="PTHR10131">
    <property type="entry name" value="TNF RECEPTOR ASSOCIATED FACTOR"/>
    <property type="match status" value="1"/>
</dbReference>
<keyword evidence="2" id="KW-0963">Cytoplasm</keyword>
<evidence type="ECO:0000259" key="8">
    <source>
        <dbReference type="PROSITE" id="PS50089"/>
    </source>
</evidence>
<keyword evidence="5 7" id="KW-0863">Zinc-finger</keyword>
<evidence type="ECO:0000313" key="12">
    <source>
        <dbReference type="Proteomes" id="UP000663823"/>
    </source>
</evidence>
<evidence type="ECO:0000259" key="9">
    <source>
        <dbReference type="PROSITE" id="PS50144"/>
    </source>
</evidence>
<evidence type="ECO:0000256" key="2">
    <source>
        <dbReference type="ARBA" id="ARBA00022490"/>
    </source>
</evidence>
<dbReference type="PROSITE" id="PS50144">
    <property type="entry name" value="MATH"/>
    <property type="match status" value="1"/>
</dbReference>
<dbReference type="PANTHER" id="PTHR10131:SF94">
    <property type="entry name" value="TNF RECEPTOR-ASSOCIATED FACTOR 4"/>
    <property type="match status" value="1"/>
</dbReference>
<dbReference type="AlphaFoldDB" id="A0A819UYV5"/>
<feature type="non-terminal residue" evidence="11">
    <location>
        <position position="1"/>
    </location>
</feature>
<feature type="domain" description="MATH" evidence="9">
    <location>
        <begin position="280"/>
        <end position="429"/>
    </location>
</feature>
<feature type="domain" description="RING-type" evidence="8">
    <location>
        <begin position="22"/>
        <end position="58"/>
    </location>
</feature>
<keyword evidence="4" id="KW-0677">Repeat</keyword>
<dbReference type="Pfam" id="PF21355">
    <property type="entry name" value="TRAF-mep_MATH"/>
    <property type="match status" value="1"/>
</dbReference>
<name>A0A819UYV5_9BILA</name>